<dbReference type="EMBL" id="GBRH01181200">
    <property type="protein sequence ID" value="JAE16696.1"/>
    <property type="molecule type" value="Transcribed_RNA"/>
</dbReference>
<dbReference type="AlphaFoldDB" id="A0A0A9G2C6"/>
<name>A0A0A9G2C6_ARUDO</name>
<organism evidence="1">
    <name type="scientific">Arundo donax</name>
    <name type="common">Giant reed</name>
    <name type="synonym">Donax arundinaceus</name>
    <dbReference type="NCBI Taxonomy" id="35708"/>
    <lineage>
        <taxon>Eukaryota</taxon>
        <taxon>Viridiplantae</taxon>
        <taxon>Streptophyta</taxon>
        <taxon>Embryophyta</taxon>
        <taxon>Tracheophyta</taxon>
        <taxon>Spermatophyta</taxon>
        <taxon>Magnoliopsida</taxon>
        <taxon>Liliopsida</taxon>
        <taxon>Poales</taxon>
        <taxon>Poaceae</taxon>
        <taxon>PACMAD clade</taxon>
        <taxon>Arundinoideae</taxon>
        <taxon>Arundineae</taxon>
        <taxon>Arundo</taxon>
    </lineage>
</organism>
<evidence type="ECO:0000313" key="1">
    <source>
        <dbReference type="EMBL" id="JAE16696.1"/>
    </source>
</evidence>
<protein>
    <submittedName>
        <fullName evidence="1">Uncharacterized protein</fullName>
    </submittedName>
</protein>
<reference evidence="1" key="2">
    <citation type="journal article" date="2015" name="Data Brief">
        <title>Shoot transcriptome of the giant reed, Arundo donax.</title>
        <authorList>
            <person name="Barrero R.A."/>
            <person name="Guerrero F.D."/>
            <person name="Moolhuijzen P."/>
            <person name="Goolsby J.A."/>
            <person name="Tidwell J."/>
            <person name="Bellgard S.E."/>
            <person name="Bellgard M.I."/>
        </authorList>
    </citation>
    <scope>NUCLEOTIDE SEQUENCE</scope>
    <source>
        <tissue evidence="1">Shoot tissue taken approximately 20 cm above the soil surface</tissue>
    </source>
</reference>
<accession>A0A0A9G2C6</accession>
<reference evidence="1" key="1">
    <citation type="submission" date="2014-09" db="EMBL/GenBank/DDBJ databases">
        <authorList>
            <person name="Magalhaes I.L.F."/>
            <person name="Oliveira U."/>
            <person name="Santos F.R."/>
            <person name="Vidigal T.H.D.A."/>
            <person name="Brescovit A.D."/>
            <person name="Santos A.J."/>
        </authorList>
    </citation>
    <scope>NUCLEOTIDE SEQUENCE</scope>
    <source>
        <tissue evidence="1">Shoot tissue taken approximately 20 cm above the soil surface</tissue>
    </source>
</reference>
<proteinExistence type="predicted"/>
<sequence length="35" mass="4003">MCVFHYSTMPMLGGLRCLEVILISAQIFHMHVLNP</sequence>